<evidence type="ECO:0000313" key="3">
    <source>
        <dbReference type="EMBL" id="KAB7512603.1"/>
    </source>
</evidence>
<evidence type="ECO:0000313" key="7">
    <source>
        <dbReference type="Proteomes" id="UP000326865"/>
    </source>
</evidence>
<dbReference type="InterPro" id="IPR050965">
    <property type="entry name" value="UPF0336/Enoyl-CoA_hydratase"/>
</dbReference>
<comment type="caution">
    <text evidence="4">The sequence shown here is derived from an EMBL/GenBank/DDBJ whole genome shotgun (WGS) entry which is preliminary data.</text>
</comment>
<dbReference type="Gene3D" id="3.10.129.10">
    <property type="entry name" value="Hotdog Thioesterase"/>
    <property type="match status" value="1"/>
</dbReference>
<dbReference type="EMBL" id="QJOW01000010">
    <property type="protein sequence ID" value="KAB7512603.1"/>
    <property type="molecule type" value="Genomic_DNA"/>
</dbReference>
<dbReference type="EMBL" id="QKKZ01000009">
    <property type="protein sequence ID" value="KAB7512509.1"/>
    <property type="molecule type" value="Genomic_DNA"/>
</dbReference>
<keyword evidence="7" id="KW-1185">Reference proteome</keyword>
<dbReference type="GO" id="GO:0006633">
    <property type="term" value="P:fatty acid biosynthetic process"/>
    <property type="evidence" value="ECO:0007669"/>
    <property type="project" value="TreeGrafter"/>
</dbReference>
<dbReference type="Proteomes" id="UP000326207">
    <property type="component" value="Unassembled WGS sequence"/>
</dbReference>
<proteinExistence type="predicted"/>
<dbReference type="EMBL" id="QMDY01000010">
    <property type="protein sequence ID" value="KAB7514063.1"/>
    <property type="molecule type" value="Genomic_DNA"/>
</dbReference>
<reference evidence="5 6" key="1">
    <citation type="submission" date="2019-10" db="EMBL/GenBank/DDBJ databases">
        <title>Unraveling microbial dark matter from salterns through culturing: the case of the genus Halosegnis.</title>
        <authorList>
            <person name="Duran-Viseras A."/>
            <person name="Andrei A.-S."/>
            <person name="Vera-Gargallo B."/>
            <person name="Ghai R."/>
            <person name="Sanchez-Porro C."/>
            <person name="Ventosa A."/>
        </authorList>
    </citation>
    <scope>NUCLEOTIDE SEQUENCE [LARGE SCALE GENOMIC DNA]</scope>
    <source>
        <strain evidence="3 6">F17-44</strain>
        <strain evidence="2 7">F18-79</strain>
        <strain evidence="4 5">F19-13</strain>
    </source>
</reference>
<organism evidence="4 5">
    <name type="scientific">Halosegnis rubeus</name>
    <dbReference type="NCBI Taxonomy" id="2212850"/>
    <lineage>
        <taxon>Archaea</taxon>
        <taxon>Methanobacteriati</taxon>
        <taxon>Methanobacteriota</taxon>
        <taxon>Stenosarchaea group</taxon>
        <taxon>Halobacteria</taxon>
        <taxon>Halobacteriales</taxon>
        <taxon>Natronomonadaceae</taxon>
        <taxon>Halosegnis</taxon>
    </lineage>
</organism>
<dbReference type="OrthoDB" id="167740at2157"/>
<dbReference type="InterPro" id="IPR029069">
    <property type="entry name" value="HotDog_dom_sf"/>
</dbReference>
<evidence type="ECO:0000313" key="4">
    <source>
        <dbReference type="EMBL" id="KAB7514063.1"/>
    </source>
</evidence>
<dbReference type="Proteomes" id="UP000326302">
    <property type="component" value="Unassembled WGS sequence"/>
</dbReference>
<dbReference type="PANTHER" id="PTHR43437:SF3">
    <property type="entry name" value="HYDROXYACYL-THIOESTER DEHYDRATASE TYPE 2, MITOCHONDRIAL"/>
    <property type="match status" value="1"/>
</dbReference>
<evidence type="ECO:0000313" key="5">
    <source>
        <dbReference type="Proteomes" id="UP000326207"/>
    </source>
</evidence>
<accession>A0A5N5U276</accession>
<dbReference type="Proteomes" id="UP000326865">
    <property type="component" value="Unassembled WGS sequence"/>
</dbReference>
<dbReference type="GO" id="GO:0019171">
    <property type="term" value="F:(3R)-hydroxyacyl-[acyl-carrier-protein] dehydratase activity"/>
    <property type="evidence" value="ECO:0007669"/>
    <property type="project" value="TreeGrafter"/>
</dbReference>
<feature type="domain" description="FAS1-like dehydratase" evidence="1">
    <location>
        <begin position="63"/>
        <end position="118"/>
    </location>
</feature>
<sequence length="125" mass="13922">MDIESGHVEVAQRTFTEADVRTFAEVSRDRGDHHLERDDEGRLLVHGLLTATLATEIGGRFTVLARRMSYQFRRPVYAGETVRCETEFTTVAERSDGRTEVAAEATFTRERDGAVVVTGSFDGVV</sequence>
<accession>A0A5N5U234</accession>
<dbReference type="SUPFAM" id="SSF54637">
    <property type="entry name" value="Thioesterase/thiol ester dehydrase-isomerase"/>
    <property type="match status" value="1"/>
</dbReference>
<dbReference type="InterPro" id="IPR039569">
    <property type="entry name" value="FAS1-like_DH_region"/>
</dbReference>
<evidence type="ECO:0000259" key="1">
    <source>
        <dbReference type="Pfam" id="PF13452"/>
    </source>
</evidence>
<evidence type="ECO:0000313" key="2">
    <source>
        <dbReference type="EMBL" id="KAB7512509.1"/>
    </source>
</evidence>
<gene>
    <name evidence="2" type="ORF">DM867_13040</name>
    <name evidence="3" type="ORF">DMP03_14055</name>
    <name evidence="4" type="ORF">DP108_12190</name>
</gene>
<dbReference type="PANTHER" id="PTHR43437">
    <property type="entry name" value="HYDROXYACYL-THIOESTER DEHYDRATASE TYPE 2, MITOCHONDRIAL-RELATED"/>
    <property type="match status" value="1"/>
</dbReference>
<dbReference type="Pfam" id="PF13452">
    <property type="entry name" value="FAS1_DH_region"/>
    <property type="match status" value="1"/>
</dbReference>
<evidence type="ECO:0000313" key="6">
    <source>
        <dbReference type="Proteomes" id="UP000326302"/>
    </source>
</evidence>
<name>A0A5N5U678_9EURY</name>
<dbReference type="AlphaFoldDB" id="A0A5N5U678"/>
<accession>A0A5N5U678</accession>
<protein>
    <submittedName>
        <fullName evidence="4">Dehydratase</fullName>
    </submittedName>
</protein>
<dbReference type="RefSeq" id="WP_152121173.1">
    <property type="nucleotide sequence ID" value="NZ_QJOW01000010.1"/>
</dbReference>